<evidence type="ECO:0000259" key="2">
    <source>
        <dbReference type="Pfam" id="PF01551"/>
    </source>
</evidence>
<feature type="coiled-coil region" evidence="1">
    <location>
        <begin position="22"/>
        <end position="96"/>
    </location>
</feature>
<dbReference type="SUPFAM" id="SSF51261">
    <property type="entry name" value="Duplicated hybrid motif"/>
    <property type="match status" value="1"/>
</dbReference>
<evidence type="ECO:0000313" key="3">
    <source>
        <dbReference type="EMBL" id="MDB7982552.1"/>
    </source>
</evidence>
<dbReference type="RefSeq" id="WP_117447004.1">
    <property type="nucleotide sequence ID" value="NZ_JAQLXO010000010.1"/>
</dbReference>
<dbReference type="GO" id="GO:0004222">
    <property type="term" value="F:metalloendopeptidase activity"/>
    <property type="evidence" value="ECO:0007669"/>
    <property type="project" value="TreeGrafter"/>
</dbReference>
<dbReference type="Gene3D" id="2.70.70.10">
    <property type="entry name" value="Glucose Permease (Domain IIA)"/>
    <property type="match status" value="1"/>
</dbReference>
<organism evidence="4 5">
    <name type="scientific">Faecalicoccus pleomorphus</name>
    <dbReference type="NCBI Taxonomy" id="1323"/>
    <lineage>
        <taxon>Bacteria</taxon>
        <taxon>Bacillati</taxon>
        <taxon>Bacillota</taxon>
        <taxon>Erysipelotrichia</taxon>
        <taxon>Erysipelotrichales</taxon>
        <taxon>Erysipelotrichaceae</taxon>
        <taxon>Faecalicoccus</taxon>
    </lineage>
</organism>
<dbReference type="Proteomes" id="UP000260721">
    <property type="component" value="Unassembled WGS sequence"/>
</dbReference>
<dbReference type="InterPro" id="IPR016047">
    <property type="entry name" value="M23ase_b-sheet_dom"/>
</dbReference>
<dbReference type="PANTHER" id="PTHR21666">
    <property type="entry name" value="PEPTIDASE-RELATED"/>
    <property type="match status" value="1"/>
</dbReference>
<dbReference type="Pfam" id="PF01551">
    <property type="entry name" value="Peptidase_M23"/>
    <property type="match status" value="1"/>
</dbReference>
<dbReference type="AlphaFoldDB" id="A0A3E3DXC0"/>
<dbReference type="CDD" id="cd12797">
    <property type="entry name" value="M23_peptidase"/>
    <property type="match status" value="1"/>
</dbReference>
<name>A0A3E3DXC0_9FIRM</name>
<evidence type="ECO:0000313" key="5">
    <source>
        <dbReference type="Proteomes" id="UP000260721"/>
    </source>
</evidence>
<protein>
    <submittedName>
        <fullName evidence="3">Peptidoglycan DD-metalloendopeptidase family protein</fullName>
    </submittedName>
</protein>
<dbReference type="Proteomes" id="UP001212981">
    <property type="component" value="Unassembled WGS sequence"/>
</dbReference>
<gene>
    <name evidence="4" type="ORF">DXC78_10655</name>
    <name evidence="3" type="ORF">PND82_06955</name>
</gene>
<sequence>MRFSRFFVCFFLLISLTGFQETSNYQNELEALERQAMDCKEQQAAQVSQSLQEIRKEILKDMESVLNKADLNDIELKELKEKKSVTHHSYERLKKQMALYLMQEQSMYPYCLEGRILNEGKDLQTLYMHQKQLEEKCSQKEKRKVQFQLEIQNLQAYDKRVDKAQDTLKERFQRTDGYDQPVHGQHDPQKMIQGLQDLPVFGSIHSTKNDSHFSCLAQDASITSTSPYWGKVSDQGYISAGTWSYPHGGMHLGMDLALALYSNIYAPANGIVLYADTSYNSNDGYLGNMEGWPYGGGNTLCVIVSIQEKLYALTFAHLSNTIYVAPGQQFSQGDVLALSGNSGNSTGGHTHIEVFELHASLEQEVSYFQQGADFSFGCGWDAPHTQSIWATRIRPEEVITG</sequence>
<reference evidence="3" key="2">
    <citation type="submission" date="2023-01" db="EMBL/GenBank/DDBJ databases">
        <title>Human gut microbiome strain richness.</title>
        <authorList>
            <person name="Chen-Liaw A."/>
        </authorList>
    </citation>
    <scope>NUCLEOTIDE SEQUENCE</scope>
    <source>
        <strain evidence="3">D8_m1001271B151109d0_201107</strain>
    </source>
</reference>
<reference evidence="4 5" key="1">
    <citation type="submission" date="2018-08" db="EMBL/GenBank/DDBJ databases">
        <title>A genome reference for cultivated species of the human gut microbiota.</title>
        <authorList>
            <person name="Zou Y."/>
            <person name="Xue W."/>
            <person name="Luo G."/>
        </authorList>
    </citation>
    <scope>NUCLEOTIDE SEQUENCE [LARGE SCALE GENOMIC DNA]</scope>
    <source>
        <strain evidence="4 5">TF08-11</strain>
    </source>
</reference>
<dbReference type="InterPro" id="IPR011055">
    <property type="entry name" value="Dup_hybrid_motif"/>
</dbReference>
<comment type="caution">
    <text evidence="4">The sequence shown here is derived from an EMBL/GenBank/DDBJ whole genome shotgun (WGS) entry which is preliminary data.</text>
</comment>
<dbReference type="EMBL" id="QUSK01000027">
    <property type="protein sequence ID" value="RGD73927.1"/>
    <property type="molecule type" value="Genomic_DNA"/>
</dbReference>
<keyword evidence="1" id="KW-0175">Coiled coil</keyword>
<dbReference type="EMBL" id="JAQLXO010000010">
    <property type="protein sequence ID" value="MDB7982552.1"/>
    <property type="molecule type" value="Genomic_DNA"/>
</dbReference>
<accession>A0A3E3DXC0</accession>
<proteinExistence type="predicted"/>
<evidence type="ECO:0000313" key="4">
    <source>
        <dbReference type="EMBL" id="RGD73927.1"/>
    </source>
</evidence>
<dbReference type="InterPro" id="IPR050570">
    <property type="entry name" value="Cell_wall_metabolism_enzyme"/>
</dbReference>
<evidence type="ECO:0000256" key="1">
    <source>
        <dbReference type="SAM" id="Coils"/>
    </source>
</evidence>
<dbReference type="STRING" id="1123313.GCA_000420345_00329"/>
<feature type="domain" description="M23ase beta-sheet core" evidence="2">
    <location>
        <begin position="250"/>
        <end position="356"/>
    </location>
</feature>
<dbReference type="PANTHER" id="PTHR21666:SF270">
    <property type="entry name" value="MUREIN HYDROLASE ACTIVATOR ENVC"/>
    <property type="match status" value="1"/>
</dbReference>